<evidence type="ECO:0000313" key="4">
    <source>
        <dbReference type="Proteomes" id="UP000695802"/>
    </source>
</evidence>
<accession>A0ABS3B362</accession>
<dbReference type="RefSeq" id="WP_206229709.1">
    <property type="nucleotide sequence ID" value="NZ_JAFIWB010000009.1"/>
</dbReference>
<evidence type="ECO:0000259" key="2">
    <source>
        <dbReference type="Pfam" id="PF00775"/>
    </source>
</evidence>
<name>A0ABS3B362_9XANT</name>
<gene>
    <name evidence="3" type="ORF">JR064_10800</name>
</gene>
<dbReference type="Gene3D" id="2.60.130.10">
    <property type="entry name" value="Aromatic compound dioxygenase"/>
    <property type="match status" value="1"/>
</dbReference>
<keyword evidence="4" id="KW-1185">Reference proteome</keyword>
<dbReference type="PANTHER" id="PTHR34315">
    <property type="match status" value="1"/>
</dbReference>
<feature type="region of interest" description="Disordered" evidence="1">
    <location>
        <begin position="49"/>
        <end position="103"/>
    </location>
</feature>
<dbReference type="SUPFAM" id="SSF49482">
    <property type="entry name" value="Aromatic compound dioxygenase"/>
    <property type="match status" value="1"/>
</dbReference>
<dbReference type="EMBL" id="JAFIWB010000009">
    <property type="protein sequence ID" value="MBN6102656.1"/>
    <property type="molecule type" value="Genomic_DNA"/>
</dbReference>
<protein>
    <recommendedName>
        <fullName evidence="2">Intradiol ring-cleavage dioxygenases domain-containing protein</fullName>
    </recommendedName>
</protein>
<evidence type="ECO:0000313" key="3">
    <source>
        <dbReference type="EMBL" id="MBN6102656.1"/>
    </source>
</evidence>
<proteinExistence type="predicted"/>
<dbReference type="Pfam" id="PF00775">
    <property type="entry name" value="Dioxygenase_C"/>
    <property type="match status" value="1"/>
</dbReference>
<dbReference type="InterPro" id="IPR015889">
    <property type="entry name" value="Intradiol_dOase_core"/>
</dbReference>
<comment type="caution">
    <text evidence="3">The sequence shown here is derived from an EMBL/GenBank/DDBJ whole genome shotgun (WGS) entry which is preliminary data.</text>
</comment>
<reference evidence="3 4" key="1">
    <citation type="submission" date="2021-02" db="EMBL/GenBank/DDBJ databases">
        <title>Taxonomically Unique Crown Gall-Associated Xanthomonas Stains Have Deficiency in Virulence Repertories.</title>
        <authorList>
            <person name="Mafakheri H."/>
            <person name="Taghavi S.M."/>
            <person name="Dimkic I."/>
            <person name="Nemanja K."/>
            <person name="Osdaghi E."/>
        </authorList>
    </citation>
    <scope>NUCLEOTIDE SEQUENCE [LARGE SCALE GENOMIC DNA]</scope>
    <source>
        <strain evidence="3 4">FX4</strain>
    </source>
</reference>
<evidence type="ECO:0000256" key="1">
    <source>
        <dbReference type="SAM" id="MobiDB-lite"/>
    </source>
</evidence>
<dbReference type="InterPro" id="IPR000627">
    <property type="entry name" value="Intradiol_dOase_C"/>
</dbReference>
<feature type="compositionally biased region" description="Low complexity" evidence="1">
    <location>
        <begin position="54"/>
        <end position="86"/>
    </location>
</feature>
<organism evidence="3 4">
    <name type="scientific">Xanthomonas bonasiae</name>
    <dbReference type="NCBI Taxonomy" id="2810351"/>
    <lineage>
        <taxon>Bacteria</taxon>
        <taxon>Pseudomonadati</taxon>
        <taxon>Pseudomonadota</taxon>
        <taxon>Gammaproteobacteria</taxon>
        <taxon>Lysobacterales</taxon>
        <taxon>Lysobacteraceae</taxon>
        <taxon>Xanthomonas</taxon>
    </lineage>
</organism>
<dbReference type="PANTHER" id="PTHR34315:SF1">
    <property type="entry name" value="INTRADIOL RING-CLEAVAGE DIOXYGENASES DOMAIN-CONTAINING PROTEIN-RELATED"/>
    <property type="match status" value="1"/>
</dbReference>
<sequence>MTDRNHDLDDHDRGLQFDLQTLEQRMQERRRLLAWIASGSAMAVISACGGGSSGDDTSSTSTATTTTASTTTSTTTTTTTSTTSGSCIADPEETAGPYPADGSNSVNSSVVNVLSSSGIVRSDIRSSFGSDSGTAAGLPLTLTLTLVNVNNSCAVLSGYAIYLWHCNRDGKYSLYSSGIQDQNYLRGVQVTDSNGQVTFQTIFPACYSGRWPHIHFEIYPSLDTATSYTNKVLTSQMAMPSDICDTVYAAVSGYSASVTNKAAISLSSDNVFGDNTSTQLAAQTPTLSGDTSNGYTGTITIGLAV</sequence>
<feature type="domain" description="Intradiol ring-cleavage dioxygenases" evidence="2">
    <location>
        <begin position="132"/>
        <end position="209"/>
    </location>
</feature>
<dbReference type="Proteomes" id="UP000695802">
    <property type="component" value="Unassembled WGS sequence"/>
</dbReference>